<dbReference type="Proteomes" id="UP001642540">
    <property type="component" value="Unassembled WGS sequence"/>
</dbReference>
<feature type="transmembrane region" description="Helical" evidence="1">
    <location>
        <begin position="391"/>
        <end position="411"/>
    </location>
</feature>
<feature type="transmembrane region" description="Helical" evidence="1">
    <location>
        <begin position="12"/>
        <end position="36"/>
    </location>
</feature>
<sequence>MYTSLFIDPLGLLAQLVISLAAYIFLAPILLLLFLVNEVIRLVITLYLENKYNGKIKLVSDGASATWALKRKDRSRMVVVVMKMDRTVPLEKISKSIEESVFQARNEKGELTYSVLKNILVSKFGYACWKQDENFKVKNQIRSLSPRKVYTKKEILQEIALLSRDMDEDKPQWEIISVPKFKDTMESETSLILFRFQHAFMDGFSLLMIIKNYLSSGFDYYVHPQEFSIPFWKKVLFYTNAIIFGPYLFLKINVRKFLSFWPELREVGPLQKSYTWTKSMDLGAIRKLRKSLHSATIPTILENAFITAAKEVLPPERVPDEWVVGELAALLPYPTTAPQNRFTIFMYGVNSLQPDFERIKTAKEESWKAITGPWIPLLLGMFKGFGRFPMLMHHLLYMGGCCSMILSNVPLSKTKFKFLDFAEVLEAIGFTPLPNDVGISLCSTAYENTLKISANADSTWLKGDELEEIIERIPKVLNGWAQRLELDGSINYVHNNN</sequence>
<comment type="caution">
    <text evidence="2">The sequence shown here is derived from an EMBL/GenBank/DDBJ whole genome shotgun (WGS) entry which is preliminary data.</text>
</comment>
<keyword evidence="1" id="KW-0812">Transmembrane</keyword>
<evidence type="ECO:0008006" key="4">
    <source>
        <dbReference type="Google" id="ProtNLM"/>
    </source>
</evidence>
<protein>
    <recommendedName>
        <fullName evidence="4">Diacylglycerol O-acyltransferase</fullName>
    </recommendedName>
</protein>
<gene>
    <name evidence="2" type="ORF">ODALV1_LOCUS21319</name>
</gene>
<keyword evidence="3" id="KW-1185">Reference proteome</keyword>
<name>A0ABP1RFI8_9HEXA</name>
<accession>A0ABP1RFI8</accession>
<evidence type="ECO:0000256" key="1">
    <source>
        <dbReference type="SAM" id="Phobius"/>
    </source>
</evidence>
<organism evidence="2 3">
    <name type="scientific">Orchesella dallaii</name>
    <dbReference type="NCBI Taxonomy" id="48710"/>
    <lineage>
        <taxon>Eukaryota</taxon>
        <taxon>Metazoa</taxon>
        <taxon>Ecdysozoa</taxon>
        <taxon>Arthropoda</taxon>
        <taxon>Hexapoda</taxon>
        <taxon>Collembola</taxon>
        <taxon>Entomobryomorpha</taxon>
        <taxon>Entomobryoidea</taxon>
        <taxon>Orchesellidae</taxon>
        <taxon>Orchesellinae</taxon>
        <taxon>Orchesella</taxon>
    </lineage>
</organism>
<proteinExistence type="predicted"/>
<dbReference type="EMBL" id="CAXLJM020000071">
    <property type="protein sequence ID" value="CAL8126216.1"/>
    <property type="molecule type" value="Genomic_DNA"/>
</dbReference>
<keyword evidence="1" id="KW-1133">Transmembrane helix</keyword>
<reference evidence="2 3" key="1">
    <citation type="submission" date="2024-08" db="EMBL/GenBank/DDBJ databases">
        <authorList>
            <person name="Cucini C."/>
            <person name="Frati F."/>
        </authorList>
    </citation>
    <scope>NUCLEOTIDE SEQUENCE [LARGE SCALE GENOMIC DNA]</scope>
</reference>
<evidence type="ECO:0000313" key="3">
    <source>
        <dbReference type="Proteomes" id="UP001642540"/>
    </source>
</evidence>
<evidence type="ECO:0000313" key="2">
    <source>
        <dbReference type="EMBL" id="CAL8126216.1"/>
    </source>
</evidence>
<keyword evidence="1" id="KW-0472">Membrane</keyword>